<reference evidence="2 3" key="1">
    <citation type="submission" date="2023-03" db="EMBL/GenBank/DDBJ databases">
        <title>Genome insight into feeding habits of ladybird beetles.</title>
        <authorList>
            <person name="Li H.-S."/>
            <person name="Huang Y.-H."/>
            <person name="Pang H."/>
        </authorList>
    </citation>
    <scope>NUCLEOTIDE SEQUENCE [LARGE SCALE GENOMIC DNA]</scope>
    <source>
        <strain evidence="2">SYSU_2023b</strain>
        <tissue evidence="2">Whole body</tissue>
    </source>
</reference>
<evidence type="ECO:0000313" key="2">
    <source>
        <dbReference type="EMBL" id="KAK9870724.1"/>
    </source>
</evidence>
<evidence type="ECO:0000313" key="3">
    <source>
        <dbReference type="Proteomes" id="UP001431783"/>
    </source>
</evidence>
<dbReference type="InterPro" id="IPR057251">
    <property type="entry name" value="FP_C"/>
</dbReference>
<comment type="caution">
    <text evidence="2">The sequence shown here is derived from an EMBL/GenBank/DDBJ whole genome shotgun (WGS) entry which is preliminary data.</text>
</comment>
<dbReference type="Proteomes" id="UP001431783">
    <property type="component" value="Unassembled WGS sequence"/>
</dbReference>
<proteinExistence type="predicted"/>
<dbReference type="Gene3D" id="3.30.70.1820">
    <property type="entry name" value="L1 transposable element, RRM domain"/>
    <property type="match status" value="1"/>
</dbReference>
<dbReference type="AlphaFoldDB" id="A0AAW1TK35"/>
<gene>
    <name evidence="2" type="ORF">WA026_008294</name>
</gene>
<organism evidence="2 3">
    <name type="scientific">Henosepilachna vigintioctopunctata</name>
    <dbReference type="NCBI Taxonomy" id="420089"/>
    <lineage>
        <taxon>Eukaryota</taxon>
        <taxon>Metazoa</taxon>
        <taxon>Ecdysozoa</taxon>
        <taxon>Arthropoda</taxon>
        <taxon>Hexapoda</taxon>
        <taxon>Insecta</taxon>
        <taxon>Pterygota</taxon>
        <taxon>Neoptera</taxon>
        <taxon>Endopterygota</taxon>
        <taxon>Coleoptera</taxon>
        <taxon>Polyphaga</taxon>
        <taxon>Cucujiformia</taxon>
        <taxon>Coccinelloidea</taxon>
        <taxon>Coccinellidae</taxon>
        <taxon>Epilachninae</taxon>
        <taxon>Epilachnini</taxon>
        <taxon>Henosepilachna</taxon>
    </lineage>
</organism>
<dbReference type="EMBL" id="JARQZJ010000003">
    <property type="protein sequence ID" value="KAK9870724.1"/>
    <property type="molecule type" value="Genomic_DNA"/>
</dbReference>
<keyword evidence="3" id="KW-1185">Reference proteome</keyword>
<accession>A0AAW1TK35</accession>
<sequence length="205" mass="23743">MGELITKMNMLLKDIIDREPATKSLSDLIHPRINRFSCFHPVRKVHDGAEVGQRDIDPKNDDKHERKNENMIEVLKEIGHEVNFAVSESEIQTIHRVAPFSDHVKGTPRIIIVKFVNSSVRRAFLTAFRRNGGRNLTTKIINTNAEVCAIYVNEHPSPYFKILHKKSRDCCKRLNLKYFWIKNGKIFVKKSDDTRAVYVCDETLL</sequence>
<name>A0AAW1TK35_9CUCU</name>
<dbReference type="Pfam" id="PF25298">
    <property type="entry name" value="Baculo_FP_2nd"/>
    <property type="match status" value="1"/>
</dbReference>
<feature type="domain" description="FP protein C-terminal" evidence="1">
    <location>
        <begin position="157"/>
        <end position="199"/>
    </location>
</feature>
<protein>
    <recommendedName>
        <fullName evidence="1">FP protein C-terminal domain-containing protein</fullName>
    </recommendedName>
</protein>
<evidence type="ECO:0000259" key="1">
    <source>
        <dbReference type="Pfam" id="PF25298"/>
    </source>
</evidence>